<keyword evidence="4" id="KW-1185">Reference proteome</keyword>
<reference evidence="3 4" key="1">
    <citation type="submission" date="2014-04" db="EMBL/GenBank/DDBJ databases">
        <authorList>
            <consortium name="DOE Joint Genome Institute"/>
            <person name="Kuo A."/>
            <person name="Kohler A."/>
            <person name="Nagy L.G."/>
            <person name="Floudas D."/>
            <person name="Copeland A."/>
            <person name="Barry K.W."/>
            <person name="Cichocki N."/>
            <person name="Veneault-Fourrey C."/>
            <person name="LaButti K."/>
            <person name="Lindquist E.A."/>
            <person name="Lipzen A."/>
            <person name="Lundell T."/>
            <person name="Morin E."/>
            <person name="Murat C."/>
            <person name="Sun H."/>
            <person name="Tunlid A."/>
            <person name="Henrissat B."/>
            <person name="Grigoriev I.V."/>
            <person name="Hibbett D.S."/>
            <person name="Martin F."/>
            <person name="Nordberg H.P."/>
            <person name="Cantor M.N."/>
            <person name="Hua S.X."/>
        </authorList>
    </citation>
    <scope>NUCLEOTIDE SEQUENCE [LARGE SCALE GENOMIC DNA]</scope>
    <source>
        <strain evidence="3 4">LaAM-08-1</strain>
    </source>
</reference>
<feature type="signal peptide" evidence="2">
    <location>
        <begin position="1"/>
        <end position="21"/>
    </location>
</feature>
<evidence type="ECO:0000313" key="4">
    <source>
        <dbReference type="Proteomes" id="UP000054477"/>
    </source>
</evidence>
<reference evidence="4" key="2">
    <citation type="submission" date="2015-01" db="EMBL/GenBank/DDBJ databases">
        <title>Evolutionary Origins and Diversification of the Mycorrhizal Mutualists.</title>
        <authorList>
            <consortium name="DOE Joint Genome Institute"/>
            <consortium name="Mycorrhizal Genomics Consortium"/>
            <person name="Kohler A."/>
            <person name="Kuo A."/>
            <person name="Nagy L.G."/>
            <person name="Floudas D."/>
            <person name="Copeland A."/>
            <person name="Barry K.W."/>
            <person name="Cichocki N."/>
            <person name="Veneault-Fourrey C."/>
            <person name="LaButti K."/>
            <person name="Lindquist E.A."/>
            <person name="Lipzen A."/>
            <person name="Lundell T."/>
            <person name="Morin E."/>
            <person name="Murat C."/>
            <person name="Riley R."/>
            <person name="Ohm R."/>
            <person name="Sun H."/>
            <person name="Tunlid A."/>
            <person name="Henrissat B."/>
            <person name="Grigoriev I.V."/>
            <person name="Hibbett D.S."/>
            <person name="Martin F."/>
        </authorList>
    </citation>
    <scope>NUCLEOTIDE SEQUENCE [LARGE SCALE GENOMIC DNA]</scope>
    <source>
        <strain evidence="4">LaAM-08-1</strain>
    </source>
</reference>
<proteinExistence type="predicted"/>
<dbReference type="OrthoDB" id="3052141at2759"/>
<accession>A0A0C9XVM4</accession>
<dbReference type="AlphaFoldDB" id="A0A0C9XVM4"/>
<dbReference type="HOGENOM" id="CLU_1138164_0_0_1"/>
<feature type="region of interest" description="Disordered" evidence="1">
    <location>
        <begin position="25"/>
        <end position="52"/>
    </location>
</feature>
<evidence type="ECO:0000256" key="1">
    <source>
        <dbReference type="SAM" id="MobiDB-lite"/>
    </source>
</evidence>
<sequence length="239" mass="25654">MRWSLFSLVALLAVLIGDVNALPTPQDGSSDLELERRASTRPSTAKKAKPVGLRASTFKKSSQTYRNAALKSTNPMFSVKSGRITKSAPPKKMPKGWDAGANYEACCSEGRAHQNVGSASVLLIYALECSSPSSSLAPAMKDVKNRINHPSNMAFLDPATNKAKGRAHTTVQAGNTPAKDRNVADYLKHTSAAGKSTAADVDKILKSHGIKGVNVSNEHKKVLKAHGVKRRQYSDEDLD</sequence>
<dbReference type="Proteomes" id="UP000054477">
    <property type="component" value="Unassembled WGS sequence"/>
</dbReference>
<keyword evidence="2" id="KW-0732">Signal</keyword>
<evidence type="ECO:0000313" key="3">
    <source>
        <dbReference type="EMBL" id="KIK01687.1"/>
    </source>
</evidence>
<feature type="chain" id="PRO_5002217074" evidence="2">
    <location>
        <begin position="22"/>
        <end position="239"/>
    </location>
</feature>
<dbReference type="EMBL" id="KN838603">
    <property type="protein sequence ID" value="KIK01687.1"/>
    <property type="molecule type" value="Genomic_DNA"/>
</dbReference>
<name>A0A0C9XVM4_9AGAR</name>
<organism evidence="3 4">
    <name type="scientific">Laccaria amethystina LaAM-08-1</name>
    <dbReference type="NCBI Taxonomy" id="1095629"/>
    <lineage>
        <taxon>Eukaryota</taxon>
        <taxon>Fungi</taxon>
        <taxon>Dikarya</taxon>
        <taxon>Basidiomycota</taxon>
        <taxon>Agaricomycotina</taxon>
        <taxon>Agaricomycetes</taxon>
        <taxon>Agaricomycetidae</taxon>
        <taxon>Agaricales</taxon>
        <taxon>Agaricineae</taxon>
        <taxon>Hydnangiaceae</taxon>
        <taxon>Laccaria</taxon>
    </lineage>
</organism>
<evidence type="ECO:0000256" key="2">
    <source>
        <dbReference type="SAM" id="SignalP"/>
    </source>
</evidence>
<protein>
    <submittedName>
        <fullName evidence="3">Uncharacterized protein</fullName>
    </submittedName>
</protein>
<gene>
    <name evidence="3" type="ORF">K443DRAFT_98241</name>
</gene>